<feature type="domain" description="Anaphase-promoting complex subunit 4 long" evidence="7">
    <location>
        <begin position="239"/>
        <end position="432"/>
    </location>
</feature>
<keyword evidence="2" id="KW-0132">Cell division</keyword>
<dbReference type="InterPro" id="IPR024789">
    <property type="entry name" value="APC4"/>
</dbReference>
<evidence type="ECO:0000259" key="7">
    <source>
        <dbReference type="Pfam" id="PF12896"/>
    </source>
</evidence>
<dbReference type="InterPro" id="IPR024977">
    <property type="entry name" value="Apc4-like_WD40_dom"/>
</dbReference>
<evidence type="ECO:0000256" key="3">
    <source>
        <dbReference type="ARBA" id="ARBA00022776"/>
    </source>
</evidence>
<comment type="caution">
    <text evidence="8">The sequence shown here is derived from an EMBL/GenBank/DDBJ whole genome shotgun (WGS) entry which is preliminary data.</text>
</comment>
<keyword evidence="10" id="KW-1185">Reference proteome</keyword>
<evidence type="ECO:0000313" key="10">
    <source>
        <dbReference type="Proteomes" id="UP000663829"/>
    </source>
</evidence>
<dbReference type="GO" id="GO:0051301">
    <property type="term" value="P:cell division"/>
    <property type="evidence" value="ECO:0007669"/>
    <property type="project" value="UniProtKB-KW"/>
</dbReference>
<reference evidence="8" key="1">
    <citation type="submission" date="2021-02" db="EMBL/GenBank/DDBJ databases">
        <authorList>
            <person name="Nowell W R."/>
        </authorList>
    </citation>
    <scope>NUCLEOTIDE SEQUENCE</scope>
</reference>
<organism evidence="8 10">
    <name type="scientific">Didymodactylos carnosus</name>
    <dbReference type="NCBI Taxonomy" id="1234261"/>
    <lineage>
        <taxon>Eukaryota</taxon>
        <taxon>Metazoa</taxon>
        <taxon>Spiralia</taxon>
        <taxon>Gnathifera</taxon>
        <taxon>Rotifera</taxon>
        <taxon>Eurotatoria</taxon>
        <taxon>Bdelloidea</taxon>
        <taxon>Philodinida</taxon>
        <taxon>Philodinidae</taxon>
        <taxon>Didymodactylos</taxon>
    </lineage>
</organism>
<dbReference type="PANTHER" id="PTHR13260:SF0">
    <property type="entry name" value="ANAPHASE-PROMOTING COMPLEX SUBUNIT 4"/>
    <property type="match status" value="1"/>
</dbReference>
<keyword evidence="5" id="KW-0131">Cell cycle</keyword>
<dbReference type="Pfam" id="PF12894">
    <property type="entry name" value="ANAPC4_WD40"/>
    <property type="match status" value="1"/>
</dbReference>
<evidence type="ECO:0000313" key="9">
    <source>
        <dbReference type="EMBL" id="CAF3797622.1"/>
    </source>
</evidence>
<keyword evidence="4" id="KW-0833">Ubl conjugation pathway</keyword>
<dbReference type="Proteomes" id="UP000663829">
    <property type="component" value="Unassembled WGS sequence"/>
</dbReference>
<dbReference type="PANTHER" id="PTHR13260">
    <property type="entry name" value="ANAPHASE PROMOTING COMPLEX SUBUNIT 4 APC4"/>
    <property type="match status" value="1"/>
</dbReference>
<accession>A0A814IUN8</accession>
<dbReference type="OrthoDB" id="2110451at2759"/>
<dbReference type="InterPro" id="IPR024790">
    <property type="entry name" value="APC4_long_dom"/>
</dbReference>
<evidence type="ECO:0000256" key="1">
    <source>
        <dbReference type="ARBA" id="ARBA00016067"/>
    </source>
</evidence>
<dbReference type="GO" id="GO:0005680">
    <property type="term" value="C:anaphase-promoting complex"/>
    <property type="evidence" value="ECO:0007669"/>
    <property type="project" value="InterPro"/>
</dbReference>
<dbReference type="GO" id="GO:0070979">
    <property type="term" value="P:protein K11-linked ubiquitination"/>
    <property type="evidence" value="ECO:0007669"/>
    <property type="project" value="TreeGrafter"/>
</dbReference>
<name>A0A814IUN8_9BILA</name>
<dbReference type="Proteomes" id="UP000681722">
    <property type="component" value="Unassembled WGS sequence"/>
</dbReference>
<evidence type="ECO:0000256" key="4">
    <source>
        <dbReference type="ARBA" id="ARBA00022786"/>
    </source>
</evidence>
<evidence type="ECO:0000313" key="8">
    <source>
        <dbReference type="EMBL" id="CAF1026504.1"/>
    </source>
</evidence>
<dbReference type="GO" id="GO:0031145">
    <property type="term" value="P:anaphase-promoting complex-dependent catabolic process"/>
    <property type="evidence" value="ECO:0007669"/>
    <property type="project" value="InterPro"/>
</dbReference>
<keyword evidence="3" id="KW-0498">Mitosis</keyword>
<dbReference type="AlphaFoldDB" id="A0A814IUN8"/>
<evidence type="ECO:0000256" key="2">
    <source>
        <dbReference type="ARBA" id="ARBA00022618"/>
    </source>
</evidence>
<evidence type="ECO:0000259" key="6">
    <source>
        <dbReference type="Pfam" id="PF12894"/>
    </source>
</evidence>
<dbReference type="InterPro" id="IPR015943">
    <property type="entry name" value="WD40/YVTN_repeat-like_dom_sf"/>
</dbReference>
<proteinExistence type="predicted"/>
<gene>
    <name evidence="8" type="ORF">GPM918_LOCUS15057</name>
    <name evidence="9" type="ORF">SRO942_LOCUS15057</name>
</gene>
<dbReference type="EMBL" id="CAJNOQ010003717">
    <property type="protein sequence ID" value="CAF1026504.1"/>
    <property type="molecule type" value="Genomic_DNA"/>
</dbReference>
<sequence length="686" mass="78738">MDGLSFRLADEKNLHSEITHMSWNPEHDIIVVCHANGEVVAYQAYIRKIWGLGTKGRKQKVTGIAWRPDGQVLAVSFGNRNLVLASVQDGYTLCSESLSFDVKSCCWVERSSDDAGQLKSPSADLAHLNITIYKYLPILIDLPSINRPRKFIVDPPDDLFCLAKQTKLNILILLGQNEILLRAFGLWPLLFINRSTLFVDQCLFVTMSPLLDRLCILSTTKSTSDTSISQLHYSTFDCTSFLSDYHQDYLELTRSLCRIKSLLLFGEKIYQTLIDLVTKCFIEFDKKVQTFCDETKEILLQSAPQQQWTFQSELMSLLATGNCSENMSNGFFTNIYDYGYSKKLITTFEECRTKSKELLILFGRTIEHIFGYLTEIKGLRQWHGRYEQIDFDPQLITDCLRDAGSLLMKNNEFSDFIHEMSNVYTFFLRWLVAHQLHAAKTGGPNMHYDEQLECTESDWEHLIDFIDTYYASDRPLIDIFSMYLKSENLPETMTRNTLYRELCHSNEDENVFFSPKSNRSLFGAFQDLKQSTQKLFENRKIYDDVKLALACSLNTDSSNTNEVNSVNNNSHLILVDYKNTSTKMELSEKNSTINTIPVFNCAVSLIQQIKDTPLKLAIDGRRNLVALWSTNRKFSTFIHSPDETTTTNSNRMEDDTWVTSGTTTTLMNTTNRSQMTFSQESTKTNI</sequence>
<evidence type="ECO:0000256" key="5">
    <source>
        <dbReference type="ARBA" id="ARBA00023306"/>
    </source>
</evidence>
<dbReference type="InterPro" id="IPR036322">
    <property type="entry name" value="WD40_repeat_dom_sf"/>
</dbReference>
<dbReference type="Pfam" id="PF12896">
    <property type="entry name" value="ANAPC4"/>
    <property type="match status" value="1"/>
</dbReference>
<feature type="domain" description="Anaphase-promoting complex subunit 4-like WD40" evidence="6">
    <location>
        <begin position="21"/>
        <end position="104"/>
    </location>
</feature>
<protein>
    <recommendedName>
        <fullName evidence="1">Anaphase-promoting complex subunit 4</fullName>
    </recommendedName>
</protein>
<dbReference type="Gene3D" id="2.130.10.10">
    <property type="entry name" value="YVTN repeat-like/Quinoprotein amine dehydrogenase"/>
    <property type="match status" value="1"/>
</dbReference>
<dbReference type="SUPFAM" id="SSF50978">
    <property type="entry name" value="WD40 repeat-like"/>
    <property type="match status" value="1"/>
</dbReference>
<dbReference type="EMBL" id="CAJOBC010003717">
    <property type="protein sequence ID" value="CAF3797622.1"/>
    <property type="molecule type" value="Genomic_DNA"/>
</dbReference>
<dbReference type="GO" id="GO:0034399">
    <property type="term" value="C:nuclear periphery"/>
    <property type="evidence" value="ECO:0007669"/>
    <property type="project" value="TreeGrafter"/>
</dbReference>